<dbReference type="Proteomes" id="UP000701853">
    <property type="component" value="Chromosome 8"/>
</dbReference>
<dbReference type="EMBL" id="JAHUZN010000008">
    <property type="protein sequence ID" value="KAG8485846.1"/>
    <property type="molecule type" value="Genomic_DNA"/>
</dbReference>
<feature type="region of interest" description="Disordered" evidence="1">
    <location>
        <begin position="221"/>
        <end position="268"/>
    </location>
</feature>
<evidence type="ECO:0000256" key="1">
    <source>
        <dbReference type="SAM" id="MobiDB-lite"/>
    </source>
</evidence>
<organism evidence="2 3">
    <name type="scientific">Gossypium anomalum</name>
    <dbReference type="NCBI Taxonomy" id="47600"/>
    <lineage>
        <taxon>Eukaryota</taxon>
        <taxon>Viridiplantae</taxon>
        <taxon>Streptophyta</taxon>
        <taxon>Embryophyta</taxon>
        <taxon>Tracheophyta</taxon>
        <taxon>Spermatophyta</taxon>
        <taxon>Magnoliopsida</taxon>
        <taxon>eudicotyledons</taxon>
        <taxon>Gunneridae</taxon>
        <taxon>Pentapetalae</taxon>
        <taxon>rosids</taxon>
        <taxon>malvids</taxon>
        <taxon>Malvales</taxon>
        <taxon>Malvaceae</taxon>
        <taxon>Malvoideae</taxon>
        <taxon>Gossypium</taxon>
    </lineage>
</organism>
<name>A0A8J5Y9X6_9ROSI</name>
<gene>
    <name evidence="2" type="ORF">CXB51_019199</name>
</gene>
<keyword evidence="3" id="KW-1185">Reference proteome</keyword>
<evidence type="ECO:0008006" key="4">
    <source>
        <dbReference type="Google" id="ProtNLM"/>
    </source>
</evidence>
<comment type="caution">
    <text evidence="2">The sequence shown here is derived from an EMBL/GenBank/DDBJ whole genome shotgun (WGS) entry which is preliminary data.</text>
</comment>
<accession>A0A8J5Y9X6</accession>
<dbReference type="AlphaFoldDB" id="A0A8J5Y9X6"/>
<dbReference type="PANTHER" id="PTHR33223">
    <property type="entry name" value="CCHC-TYPE DOMAIN-CONTAINING PROTEIN"/>
    <property type="match status" value="1"/>
</dbReference>
<evidence type="ECO:0000313" key="2">
    <source>
        <dbReference type="EMBL" id="KAG8485846.1"/>
    </source>
</evidence>
<feature type="compositionally biased region" description="Polar residues" evidence="1">
    <location>
        <begin position="221"/>
        <end position="237"/>
    </location>
</feature>
<reference evidence="2 3" key="1">
    <citation type="journal article" date="2021" name="bioRxiv">
        <title>The Gossypium anomalum genome as a resource for cotton improvement and evolutionary analysis of hybrid incompatibility.</title>
        <authorList>
            <person name="Grover C.E."/>
            <person name="Yuan D."/>
            <person name="Arick M.A."/>
            <person name="Miller E.R."/>
            <person name="Hu G."/>
            <person name="Peterson D.G."/>
            <person name="Wendel J.F."/>
            <person name="Udall J.A."/>
        </authorList>
    </citation>
    <scope>NUCLEOTIDE SEQUENCE [LARGE SCALE GENOMIC DNA]</scope>
    <source>
        <strain evidence="2">JFW-Udall</strain>
        <tissue evidence="2">Leaf</tissue>
    </source>
</reference>
<evidence type="ECO:0000313" key="3">
    <source>
        <dbReference type="Proteomes" id="UP000701853"/>
    </source>
</evidence>
<proteinExistence type="predicted"/>
<dbReference type="PANTHER" id="PTHR33223:SF11">
    <property type="entry name" value="ELEMENT PROTEIN, PUTATIVE-RELATED"/>
    <property type="match status" value="1"/>
</dbReference>
<protein>
    <recommendedName>
        <fullName evidence="4">Retrotransposon gag domain-containing protein</fullName>
    </recommendedName>
</protein>
<dbReference type="OrthoDB" id="1002398at2759"/>
<sequence length="310" mass="35472">MAKPKIHRGRNPAPRAMYDYAKLTLTGTESSIVRPTIADENPNTHLANFLELCDTFKINGASDDAIRLRLMDLETLYDAWERYKFLLRRCPHHGLPLWLQVQTFYNGVNPSTRQMIDAVAGGTINDKTPEAAYKFIEEMSLNNYQWQVMRTKPTKIAGVYNIDAINMLSNQVELLNKKIDGLLGSTQVHPVMRCDSNGGGIHTEYQPFNPTTEEEQVHYMGTNNSRPQNNPYSNTYNAGWKNHPNFSWGGQGNQRPQNPPGFQQPPYQQEKKPNLEEMLKKFILVLETHFQNTETALKNQQYPSKGSKLR</sequence>